<evidence type="ECO:0000313" key="1">
    <source>
        <dbReference type="EMBL" id="JAD20797.1"/>
    </source>
</evidence>
<name>A0A0A8YBE6_ARUDO</name>
<dbReference type="AlphaFoldDB" id="A0A0A8YBE6"/>
<dbReference type="EMBL" id="GBRH01277098">
    <property type="protein sequence ID" value="JAD20797.1"/>
    <property type="molecule type" value="Transcribed_RNA"/>
</dbReference>
<accession>A0A0A8YBE6</accession>
<protein>
    <submittedName>
        <fullName evidence="1">Uncharacterized protein</fullName>
    </submittedName>
</protein>
<organism evidence="1">
    <name type="scientific">Arundo donax</name>
    <name type="common">Giant reed</name>
    <name type="synonym">Donax arundinaceus</name>
    <dbReference type="NCBI Taxonomy" id="35708"/>
    <lineage>
        <taxon>Eukaryota</taxon>
        <taxon>Viridiplantae</taxon>
        <taxon>Streptophyta</taxon>
        <taxon>Embryophyta</taxon>
        <taxon>Tracheophyta</taxon>
        <taxon>Spermatophyta</taxon>
        <taxon>Magnoliopsida</taxon>
        <taxon>Liliopsida</taxon>
        <taxon>Poales</taxon>
        <taxon>Poaceae</taxon>
        <taxon>PACMAD clade</taxon>
        <taxon>Arundinoideae</taxon>
        <taxon>Arundineae</taxon>
        <taxon>Arundo</taxon>
    </lineage>
</organism>
<reference evidence="1" key="1">
    <citation type="submission" date="2014-09" db="EMBL/GenBank/DDBJ databases">
        <authorList>
            <person name="Magalhaes I.L.F."/>
            <person name="Oliveira U."/>
            <person name="Santos F.R."/>
            <person name="Vidigal T.H.D.A."/>
            <person name="Brescovit A.D."/>
            <person name="Santos A.J."/>
        </authorList>
    </citation>
    <scope>NUCLEOTIDE SEQUENCE</scope>
    <source>
        <tissue evidence="1">Shoot tissue taken approximately 20 cm above the soil surface</tissue>
    </source>
</reference>
<sequence length="42" mass="4376">MYNSNLTSEVIYGPLEGLSALGIAASSTSEMRPLRSCGTGIQ</sequence>
<proteinExistence type="predicted"/>
<reference evidence="1" key="2">
    <citation type="journal article" date="2015" name="Data Brief">
        <title>Shoot transcriptome of the giant reed, Arundo donax.</title>
        <authorList>
            <person name="Barrero R.A."/>
            <person name="Guerrero F.D."/>
            <person name="Moolhuijzen P."/>
            <person name="Goolsby J.A."/>
            <person name="Tidwell J."/>
            <person name="Bellgard S.E."/>
            <person name="Bellgard M.I."/>
        </authorList>
    </citation>
    <scope>NUCLEOTIDE SEQUENCE</scope>
    <source>
        <tissue evidence="1">Shoot tissue taken approximately 20 cm above the soil surface</tissue>
    </source>
</reference>